<name>A0A1I6ASY7_9PSEU</name>
<reference evidence="2" key="1">
    <citation type="submission" date="2016-10" db="EMBL/GenBank/DDBJ databases">
        <authorList>
            <person name="Varghese N."/>
            <person name="Submissions S."/>
        </authorList>
    </citation>
    <scope>NUCLEOTIDE SEQUENCE [LARGE SCALE GENOMIC DNA]</scope>
    <source>
        <strain evidence="2">CGMCC 4.5579</strain>
    </source>
</reference>
<protein>
    <submittedName>
        <fullName evidence="1">Immunity protein Imm1</fullName>
    </submittedName>
</protein>
<proteinExistence type="predicted"/>
<keyword evidence="2" id="KW-1185">Reference proteome</keyword>
<dbReference type="RefSeq" id="WP_243859316.1">
    <property type="nucleotide sequence ID" value="NZ_FOWW01000014.1"/>
</dbReference>
<evidence type="ECO:0000313" key="2">
    <source>
        <dbReference type="Proteomes" id="UP000198727"/>
    </source>
</evidence>
<gene>
    <name evidence="1" type="ORF">SAMN05421810_11480</name>
</gene>
<organism evidence="1 2">
    <name type="scientific">Amycolatopsis arida</name>
    <dbReference type="NCBI Taxonomy" id="587909"/>
    <lineage>
        <taxon>Bacteria</taxon>
        <taxon>Bacillati</taxon>
        <taxon>Actinomycetota</taxon>
        <taxon>Actinomycetes</taxon>
        <taxon>Pseudonocardiales</taxon>
        <taxon>Pseudonocardiaceae</taxon>
        <taxon>Amycolatopsis</taxon>
    </lineage>
</organism>
<dbReference type="AlphaFoldDB" id="A0A1I6ASY7"/>
<sequence length="124" mass="13021">MTWAVSVPVDGADGGGEHFTVATEEDVDRLVALLRRPEAGEGSIQSENGASVLDVLVQNDYGYLLFSGEEAYVYSVGHPDSPAGESEGGFPAGSGVSIDRFRAALVEFVTSGGRLPSAVEWRDS</sequence>
<evidence type="ECO:0000313" key="1">
    <source>
        <dbReference type="EMBL" id="SFQ71776.1"/>
    </source>
</evidence>
<dbReference type="Pfam" id="PF14430">
    <property type="entry name" value="Imm1"/>
    <property type="match status" value="1"/>
</dbReference>
<dbReference type="InterPro" id="IPR025680">
    <property type="entry name" value="DddI"/>
</dbReference>
<accession>A0A1I6ASY7</accession>
<dbReference type="EMBL" id="FOWW01000014">
    <property type="protein sequence ID" value="SFQ71776.1"/>
    <property type="molecule type" value="Genomic_DNA"/>
</dbReference>
<dbReference type="Proteomes" id="UP000198727">
    <property type="component" value="Unassembled WGS sequence"/>
</dbReference>